<evidence type="ECO:0000256" key="6">
    <source>
        <dbReference type="ARBA" id="ARBA00023136"/>
    </source>
</evidence>
<evidence type="ECO:0000256" key="2">
    <source>
        <dbReference type="ARBA" id="ARBA00008914"/>
    </source>
</evidence>
<dbReference type="GO" id="GO:0005886">
    <property type="term" value="C:plasma membrane"/>
    <property type="evidence" value="ECO:0007669"/>
    <property type="project" value="UniProtKB-SubCell"/>
</dbReference>
<keyword evidence="5" id="KW-1133">Transmembrane helix</keyword>
<comment type="similarity">
    <text evidence="2">Belongs to the MotB family.</text>
</comment>
<reference evidence="7" key="1">
    <citation type="journal article" date="2020" name="mSystems">
        <title>Genome- and Community-Level Interaction Insights into Carbon Utilization and Element Cycling Functions of Hydrothermarchaeota in Hydrothermal Sediment.</title>
        <authorList>
            <person name="Zhou Z."/>
            <person name="Liu Y."/>
            <person name="Xu W."/>
            <person name="Pan J."/>
            <person name="Luo Z.H."/>
            <person name="Li M."/>
        </authorList>
    </citation>
    <scope>NUCLEOTIDE SEQUENCE [LARGE SCALE GENOMIC DNA]</scope>
    <source>
        <strain evidence="7">SpSt-222</strain>
    </source>
</reference>
<dbReference type="Gene3D" id="3.30.1330.60">
    <property type="entry name" value="OmpA-like domain"/>
    <property type="match status" value="1"/>
</dbReference>
<evidence type="ECO:0000256" key="4">
    <source>
        <dbReference type="ARBA" id="ARBA00022692"/>
    </source>
</evidence>
<keyword evidence="4" id="KW-0812">Transmembrane</keyword>
<dbReference type="Pfam" id="PF13677">
    <property type="entry name" value="MotB_plug"/>
    <property type="match status" value="1"/>
</dbReference>
<evidence type="ECO:0000256" key="5">
    <source>
        <dbReference type="ARBA" id="ARBA00022989"/>
    </source>
</evidence>
<protein>
    <submittedName>
        <fullName evidence="7">Chemotaxis protein MotB</fullName>
    </submittedName>
</protein>
<comment type="subcellular location">
    <subcellularLocation>
        <location evidence="1">Cell membrane</location>
        <topology evidence="1">Single-pass membrane protein</topology>
    </subcellularLocation>
</comment>
<dbReference type="InterPro" id="IPR025713">
    <property type="entry name" value="MotB-like_N_dom"/>
</dbReference>
<comment type="caution">
    <text evidence="7">The sequence shown here is derived from an EMBL/GenBank/DDBJ whole genome shotgun (WGS) entry which is preliminary data.</text>
</comment>
<dbReference type="AlphaFoldDB" id="A0A7C2AU45"/>
<evidence type="ECO:0000256" key="3">
    <source>
        <dbReference type="ARBA" id="ARBA00022475"/>
    </source>
</evidence>
<keyword evidence="6" id="KW-0472">Membrane</keyword>
<gene>
    <name evidence="7" type="ORF">ENP47_11910</name>
</gene>
<dbReference type="SUPFAM" id="SSF103088">
    <property type="entry name" value="OmpA-like"/>
    <property type="match status" value="1"/>
</dbReference>
<dbReference type="PANTHER" id="PTHR30329:SF21">
    <property type="entry name" value="LIPOPROTEIN YIAD-RELATED"/>
    <property type="match status" value="1"/>
</dbReference>
<dbReference type="Pfam" id="PF00691">
    <property type="entry name" value="OmpA"/>
    <property type="match status" value="1"/>
</dbReference>
<dbReference type="PROSITE" id="PS51123">
    <property type="entry name" value="OMPA_2"/>
    <property type="match status" value="1"/>
</dbReference>
<dbReference type="PANTHER" id="PTHR30329">
    <property type="entry name" value="STATOR ELEMENT OF FLAGELLAR MOTOR COMPLEX"/>
    <property type="match status" value="1"/>
</dbReference>
<evidence type="ECO:0000313" key="7">
    <source>
        <dbReference type="EMBL" id="HEF66282.1"/>
    </source>
</evidence>
<organism evidence="7">
    <name type="scientific">Thermomicrobium roseum</name>
    <dbReference type="NCBI Taxonomy" id="500"/>
    <lineage>
        <taxon>Bacteria</taxon>
        <taxon>Pseudomonadati</taxon>
        <taxon>Thermomicrobiota</taxon>
        <taxon>Thermomicrobia</taxon>
        <taxon>Thermomicrobiales</taxon>
        <taxon>Thermomicrobiaceae</taxon>
        <taxon>Thermomicrobium</taxon>
    </lineage>
</organism>
<evidence type="ECO:0000256" key="1">
    <source>
        <dbReference type="ARBA" id="ARBA00004162"/>
    </source>
</evidence>
<dbReference type="InterPro" id="IPR036737">
    <property type="entry name" value="OmpA-like_sf"/>
</dbReference>
<dbReference type="InterPro" id="IPR050330">
    <property type="entry name" value="Bact_OuterMem_StrucFunc"/>
</dbReference>
<accession>A0A7C2AU45</accession>
<name>A0A7C2AU45_THERO</name>
<keyword evidence="3" id="KW-1003">Cell membrane</keyword>
<dbReference type="InterPro" id="IPR006665">
    <property type="entry name" value="OmpA-like"/>
</dbReference>
<dbReference type="EMBL" id="DSJL01000011">
    <property type="protein sequence ID" value="HEF66282.1"/>
    <property type="molecule type" value="Genomic_DNA"/>
</dbReference>
<sequence length="238" mass="26490">MRRRSRHHEGEHENLERWLITYADLITLLLIFFVVMYSISQADLAKFRQVASSLRAAFNLDVLQAPPPGQSAVTPLEQDPRFNTYLSVRAQVASLFTRLGLDRQNVEVELTSEGIVIHLSDAVLFPPGQAELRPEAQRVLDGIAAIVEPLPNPIRVEGHTDNTPPPSGTYPDNWELSAMRAVNTVRYLTDVAGLSPQRLSAAGYGEFRPRASNDTLEGRRKNRRVDIVLLHPAVGNAP</sequence>
<dbReference type="CDD" id="cd07185">
    <property type="entry name" value="OmpA_C-like"/>
    <property type="match status" value="1"/>
</dbReference>
<proteinExistence type="inferred from homology"/>